<protein>
    <submittedName>
        <fullName evidence="2">Uncharacterized protein</fullName>
    </submittedName>
</protein>
<keyword evidence="3" id="KW-1185">Reference proteome</keyword>
<name>A0A409YU07_9AGAR</name>
<sequence length="357" mass="41406">MPRKIKQFDVPETSQAELAKLQQEKNEYEARRDLLKADLFRTEQKITELQSKCGVIRNTSVPILKLPNEITCMIFDYALVLSVRMVEDLTMINGETKWPPGFEVVISHVCHQWRSIALSYPQLWSHFRYDIMHCSLVPSKRFDVYLERSRSMGLELWFNVRSASKTIGDIHKLLKKAVHHFARWRRFTLMADSATLVTSILRPIFQKSASAPMLEHFAICPAIGNDGQEVRKLEAMVFKKGAPNLRSVMLTLSATITCFPPIDNLTTIRLEKDSYCPSNVHFSWPVFRNLLSLRSLVNLSIMFDTFRESEFKPEKDQPIEMNSLKHLRIAKFDPFANLLLFIRAPLLESLTIKDIWF</sequence>
<reference evidence="2 3" key="1">
    <citation type="journal article" date="2018" name="Evol. Lett.">
        <title>Horizontal gene cluster transfer increased hallucinogenic mushroom diversity.</title>
        <authorList>
            <person name="Reynolds H.T."/>
            <person name="Vijayakumar V."/>
            <person name="Gluck-Thaler E."/>
            <person name="Korotkin H.B."/>
            <person name="Matheny P.B."/>
            <person name="Slot J.C."/>
        </authorList>
    </citation>
    <scope>NUCLEOTIDE SEQUENCE [LARGE SCALE GENOMIC DNA]</scope>
    <source>
        <strain evidence="2 3">SRW20</strain>
    </source>
</reference>
<dbReference type="EMBL" id="NHYE01000317">
    <property type="protein sequence ID" value="PPR06448.1"/>
    <property type="molecule type" value="Genomic_DNA"/>
</dbReference>
<dbReference type="InParanoid" id="A0A409YU07"/>
<evidence type="ECO:0000313" key="3">
    <source>
        <dbReference type="Proteomes" id="UP000284706"/>
    </source>
</evidence>
<feature type="coiled-coil region" evidence="1">
    <location>
        <begin position="11"/>
        <end position="52"/>
    </location>
</feature>
<keyword evidence="1" id="KW-0175">Coiled coil</keyword>
<dbReference type="Gene3D" id="1.20.1280.50">
    <property type="match status" value="1"/>
</dbReference>
<dbReference type="OrthoDB" id="3357519at2759"/>
<proteinExistence type="predicted"/>
<dbReference type="Proteomes" id="UP000284706">
    <property type="component" value="Unassembled WGS sequence"/>
</dbReference>
<dbReference type="AlphaFoldDB" id="A0A409YU07"/>
<evidence type="ECO:0000313" key="2">
    <source>
        <dbReference type="EMBL" id="PPR06448.1"/>
    </source>
</evidence>
<organism evidence="2 3">
    <name type="scientific">Gymnopilus dilepis</name>
    <dbReference type="NCBI Taxonomy" id="231916"/>
    <lineage>
        <taxon>Eukaryota</taxon>
        <taxon>Fungi</taxon>
        <taxon>Dikarya</taxon>
        <taxon>Basidiomycota</taxon>
        <taxon>Agaricomycotina</taxon>
        <taxon>Agaricomycetes</taxon>
        <taxon>Agaricomycetidae</taxon>
        <taxon>Agaricales</taxon>
        <taxon>Agaricineae</taxon>
        <taxon>Hymenogastraceae</taxon>
        <taxon>Gymnopilus</taxon>
    </lineage>
</organism>
<gene>
    <name evidence="2" type="ORF">CVT26_006463</name>
</gene>
<evidence type="ECO:0000256" key="1">
    <source>
        <dbReference type="SAM" id="Coils"/>
    </source>
</evidence>
<comment type="caution">
    <text evidence="2">The sequence shown here is derived from an EMBL/GenBank/DDBJ whole genome shotgun (WGS) entry which is preliminary data.</text>
</comment>
<accession>A0A409YU07</accession>